<dbReference type="KEGG" id="ela:UCREL1_5466"/>
<organism evidence="1 2">
    <name type="scientific">Eutypa lata (strain UCR-EL1)</name>
    <name type="common">Grapevine dieback disease fungus</name>
    <name type="synonym">Eutypa armeniacae</name>
    <dbReference type="NCBI Taxonomy" id="1287681"/>
    <lineage>
        <taxon>Eukaryota</taxon>
        <taxon>Fungi</taxon>
        <taxon>Dikarya</taxon>
        <taxon>Ascomycota</taxon>
        <taxon>Pezizomycotina</taxon>
        <taxon>Sordariomycetes</taxon>
        <taxon>Xylariomycetidae</taxon>
        <taxon>Xylariales</taxon>
        <taxon>Diatrypaceae</taxon>
        <taxon>Eutypa</taxon>
    </lineage>
</organism>
<dbReference type="STRING" id="1287681.M7TLB4"/>
<accession>M7TLB4</accession>
<dbReference type="EMBL" id="KB706410">
    <property type="protein sequence ID" value="EMR67530.1"/>
    <property type="molecule type" value="Genomic_DNA"/>
</dbReference>
<evidence type="ECO:0000313" key="1">
    <source>
        <dbReference type="EMBL" id="EMR67530.1"/>
    </source>
</evidence>
<evidence type="ECO:0000313" key="2">
    <source>
        <dbReference type="Proteomes" id="UP000012174"/>
    </source>
</evidence>
<dbReference type="OMA" id="ETHQTHV"/>
<reference evidence="2" key="1">
    <citation type="journal article" date="2013" name="Genome Announc.">
        <title>Draft genome sequence of the grapevine dieback fungus Eutypa lata UCR-EL1.</title>
        <authorList>
            <person name="Blanco-Ulate B."/>
            <person name="Rolshausen P.E."/>
            <person name="Cantu D."/>
        </authorList>
    </citation>
    <scope>NUCLEOTIDE SEQUENCE [LARGE SCALE GENOMIC DNA]</scope>
    <source>
        <strain evidence="2">UCR-EL1</strain>
    </source>
</reference>
<dbReference type="eggNOG" id="KOG4626">
    <property type="taxonomic scope" value="Eukaryota"/>
</dbReference>
<dbReference type="OrthoDB" id="9991317at2759"/>
<dbReference type="AlphaFoldDB" id="M7TLB4"/>
<keyword evidence="2" id="KW-1185">Reference proteome</keyword>
<gene>
    <name evidence="1" type="ORF">UCREL1_5466</name>
</gene>
<dbReference type="Proteomes" id="UP000012174">
    <property type="component" value="Unassembled WGS sequence"/>
</dbReference>
<protein>
    <submittedName>
        <fullName evidence="1">Putative tpr domain-containing protein</fullName>
    </submittedName>
</protein>
<name>M7TLB4_EUTLA</name>
<dbReference type="HOGENOM" id="CLU_966540_0_0_1"/>
<sequence length="288" mass="31832">MAIQNFKAAIADSSSPPMARLQPGKDLFTLYAQAENWSLAYQVACTTVALIPLLTPRSLENFDKQYLLTTHNVASFASDASAVSLIAGESPYEAVRLLEIGRAIIIGSLNDIRADISDLQQRHPQLANEYIAARDLLDNTSTLSVERHVNQRYDADRKLEQLVQEIRELPGFDRFLLAPTEDELKATADLGPIVVVNVSDYRCDAFIIEKSGLQTVPLPLLTNGDIRARATAARETKVMADAEVLEWLWDTIAEPVLDVLHFTAPPPELPVAVRWAVDGSPSPRDKYP</sequence>
<proteinExistence type="predicted"/>